<organism evidence="6 7">
    <name type="scientific">Methylophilus aquaticus</name>
    <dbReference type="NCBI Taxonomy" id="1971610"/>
    <lineage>
        <taxon>Bacteria</taxon>
        <taxon>Pseudomonadati</taxon>
        <taxon>Pseudomonadota</taxon>
        <taxon>Betaproteobacteria</taxon>
        <taxon>Nitrosomonadales</taxon>
        <taxon>Methylophilaceae</taxon>
        <taxon>Methylophilus</taxon>
    </lineage>
</organism>
<sequence length="429" mass="46720">MREFPQHNLSAASRRQFVRAVIYGGLAFAGLPAFGRASRPPLGHVVVIGAGFAGLTAAKYLRDWSGGNIAVTLVEPNSQFVSCPQSNLVLGGSKTLDDLSFSYQTARKRHGINWVKDSAIAIDVQNRQLQLSRGTLAYDKLILAPGVDFDYSHIPGMAIPVADIPHAWKAGKQTLQLRQQLESMPDGGNFVMTIPRGPYRCPPGPYERACQVAHYFKQAKPRSKVIILDANPDITSKKGLFLQSFKNQYDGLIEYHNNSEIILLDPVKKTVKTDFEQVQADVLNVIPPQLAGKIAQSAGLNNVDQRWCEVDFVTYASSAHPDIHIIGDSISAGLPKSAHMATSQAKICAAAIVDMLAGQSPNPLPVFANTCYSFVDDKQAIHVANVYRYDAQKKTMVSAEGGGVSLQASVQEGDFAQAWAQNIWTDTLN</sequence>
<dbReference type="EMBL" id="JAVCAP010000004">
    <property type="protein sequence ID" value="MDP8566848.1"/>
    <property type="molecule type" value="Genomic_DNA"/>
</dbReference>
<evidence type="ECO:0000313" key="6">
    <source>
        <dbReference type="EMBL" id="MDP8566848.1"/>
    </source>
</evidence>
<dbReference type="InterPro" id="IPR023753">
    <property type="entry name" value="FAD/NAD-binding_dom"/>
</dbReference>
<evidence type="ECO:0000256" key="1">
    <source>
        <dbReference type="ARBA" id="ARBA00022630"/>
    </source>
</evidence>
<feature type="domain" description="Flavocytochrome c sulphide dehydrogenase flavin-binding" evidence="4">
    <location>
        <begin position="364"/>
        <end position="428"/>
    </location>
</feature>
<evidence type="ECO:0000259" key="4">
    <source>
        <dbReference type="Pfam" id="PF09242"/>
    </source>
</evidence>
<feature type="domain" description="FAD/NAD(P)-binding" evidence="3">
    <location>
        <begin position="44"/>
        <end position="157"/>
    </location>
</feature>
<dbReference type="InterPro" id="IPR052541">
    <property type="entry name" value="SQRD"/>
</dbReference>
<dbReference type="PANTHER" id="PTHR43755">
    <property type="match status" value="1"/>
</dbReference>
<keyword evidence="7" id="KW-1185">Reference proteome</keyword>
<dbReference type="InterPro" id="IPR015323">
    <property type="entry name" value="FlavoCytC_S_DH_flav-bd"/>
</dbReference>
<protein>
    <submittedName>
        <fullName evidence="6">NAD(P)/FAD-dependent oxidoreductase</fullName>
    </submittedName>
</protein>
<name>A0ABT9JQL6_9PROT</name>
<dbReference type="RefSeq" id="WP_306388549.1">
    <property type="nucleotide sequence ID" value="NZ_JAVCAP010000004.1"/>
</dbReference>
<comment type="caution">
    <text evidence="6">The sequence shown here is derived from an EMBL/GenBank/DDBJ whole genome shotgun (WGS) entry which is preliminary data.</text>
</comment>
<dbReference type="Pfam" id="PF09242">
    <property type="entry name" value="FCSD-flav_bind"/>
    <property type="match status" value="1"/>
</dbReference>
<evidence type="ECO:0000259" key="3">
    <source>
        <dbReference type="Pfam" id="PF07992"/>
    </source>
</evidence>
<dbReference type="InterPro" id="IPR037092">
    <property type="entry name" value="FlavoCytC_S_DH_flav-bd_sf"/>
</dbReference>
<evidence type="ECO:0000259" key="5">
    <source>
        <dbReference type="Pfam" id="PF21706"/>
    </source>
</evidence>
<keyword evidence="2" id="KW-0274">FAD</keyword>
<proteinExistence type="predicted"/>
<dbReference type="Pfam" id="PF21706">
    <property type="entry name" value="FCSD_central"/>
    <property type="match status" value="1"/>
</dbReference>
<dbReference type="InterPro" id="IPR016156">
    <property type="entry name" value="FAD/NAD-linked_Rdtase_dimer_sf"/>
</dbReference>
<dbReference type="Gene3D" id="3.50.50.60">
    <property type="entry name" value="FAD/NAD(P)-binding domain"/>
    <property type="match status" value="2"/>
</dbReference>
<keyword evidence="1" id="KW-0285">Flavoprotein</keyword>
<feature type="domain" description="Sulfide dehydrogenase [flavocytochrome c] flavoprotein chain central" evidence="5">
    <location>
        <begin position="174"/>
        <end position="287"/>
    </location>
</feature>
<dbReference type="InterPro" id="IPR049386">
    <property type="entry name" value="FCSD_central"/>
</dbReference>
<evidence type="ECO:0000313" key="7">
    <source>
        <dbReference type="Proteomes" id="UP001225906"/>
    </source>
</evidence>
<evidence type="ECO:0000256" key="2">
    <source>
        <dbReference type="ARBA" id="ARBA00022827"/>
    </source>
</evidence>
<accession>A0ABT9JQL6</accession>
<dbReference type="SUPFAM" id="SSF55424">
    <property type="entry name" value="FAD/NAD-linked reductases, dimerisation (C-terminal) domain"/>
    <property type="match status" value="1"/>
</dbReference>
<dbReference type="Pfam" id="PF07992">
    <property type="entry name" value="Pyr_redox_2"/>
    <property type="match status" value="1"/>
</dbReference>
<dbReference type="Proteomes" id="UP001225906">
    <property type="component" value="Unassembled WGS sequence"/>
</dbReference>
<dbReference type="PANTHER" id="PTHR43755:SF1">
    <property type="entry name" value="FAD-DEPENDENT PYRIDINE NUCLEOTIDE-DISULPHIDE OXIDOREDUCTASE"/>
    <property type="match status" value="1"/>
</dbReference>
<reference evidence="7" key="1">
    <citation type="journal article" date="2019" name="Int. J. Syst. Evol. Microbiol.">
        <title>The Global Catalogue of Microorganisms (GCM) 10K type strain sequencing project: providing services to taxonomists for standard genome sequencing and annotation.</title>
        <authorList>
            <consortium name="The Broad Institute Genomics Platform"/>
            <consortium name="The Broad Institute Genome Sequencing Center for Infectious Disease"/>
            <person name="Wu L."/>
            <person name="Ma J."/>
        </authorList>
    </citation>
    <scope>NUCLEOTIDE SEQUENCE [LARGE SCALE GENOMIC DNA]</scope>
    <source>
        <strain evidence="7">VKM B-3159</strain>
    </source>
</reference>
<dbReference type="Gene3D" id="3.90.760.10">
    <property type="entry name" value="Flavocytochrome c sulphide dehydrogenase, flavin-binding domain"/>
    <property type="match status" value="1"/>
</dbReference>
<dbReference type="SUPFAM" id="SSF51905">
    <property type="entry name" value="FAD/NAD(P)-binding domain"/>
    <property type="match status" value="2"/>
</dbReference>
<gene>
    <name evidence="6" type="ORF">Q9291_03190</name>
</gene>
<dbReference type="InterPro" id="IPR036188">
    <property type="entry name" value="FAD/NAD-bd_sf"/>
</dbReference>